<keyword evidence="3" id="KW-1185">Reference proteome</keyword>
<dbReference type="AlphaFoldDB" id="F6D8G5"/>
<dbReference type="InterPro" id="IPR043129">
    <property type="entry name" value="ATPase_NBD"/>
</dbReference>
<dbReference type="OrthoDB" id="9810372at2"/>
<dbReference type="Proteomes" id="UP000009232">
    <property type="component" value="Chromosome"/>
</dbReference>
<protein>
    <submittedName>
        <fullName evidence="2">ROK family protein</fullName>
    </submittedName>
</protein>
<proteinExistence type="predicted"/>
<dbReference type="PANTHER" id="PTHR18964">
    <property type="entry name" value="ROK (REPRESSOR, ORF, KINASE) FAMILY"/>
    <property type="match status" value="1"/>
</dbReference>
<dbReference type="InterPro" id="IPR000600">
    <property type="entry name" value="ROK"/>
</dbReference>
<dbReference type="KEGG" id="tcy:Thicy_1049"/>
<dbReference type="PANTHER" id="PTHR18964:SF174">
    <property type="entry name" value="D-ALLOSE KINASE-RELATED"/>
    <property type="match status" value="1"/>
</dbReference>
<dbReference type="eggNOG" id="COG1940">
    <property type="taxonomic scope" value="Bacteria"/>
</dbReference>
<evidence type="ECO:0000256" key="1">
    <source>
        <dbReference type="ARBA" id="ARBA00023277"/>
    </source>
</evidence>
<evidence type="ECO:0000313" key="2">
    <source>
        <dbReference type="EMBL" id="AEG31816.1"/>
    </source>
</evidence>
<keyword evidence="1" id="KW-0119">Carbohydrate metabolism</keyword>
<reference evidence="2 3" key="1">
    <citation type="submission" date="2011-05" db="EMBL/GenBank/DDBJ databases">
        <title>Complete sequence of Thioalkalimicrobium cyclicum ALM1.</title>
        <authorList>
            <consortium name="US DOE Joint Genome Institute"/>
            <person name="Lucas S."/>
            <person name="Han J."/>
            <person name="Lapidus A."/>
            <person name="Cheng J.-F."/>
            <person name="Goodwin L."/>
            <person name="Pitluck S."/>
            <person name="Peters L."/>
            <person name="Mikhailova N."/>
            <person name="Davenport K."/>
            <person name="Han C."/>
            <person name="Tapia R."/>
            <person name="Land M."/>
            <person name="Hauser L."/>
            <person name="Kyrpides N."/>
            <person name="Ivanova N."/>
            <person name="Pagani I."/>
            <person name="Kappler U."/>
            <person name="Woyke T."/>
        </authorList>
    </citation>
    <scope>NUCLEOTIDE SEQUENCE [LARGE SCALE GENOMIC DNA]</scope>
    <source>
        <strain evidence="3">DSM 14477 / JCM 11371 / ALM1</strain>
    </source>
</reference>
<sequence>MRIGVDLGGTKIEIALINAQHEILYRYREPTIRGNYADTCQQIVKLIHQLELVQGVADLPIGIGIPGTIAKQSGLVKNANSTWLNGQPLLVDLNRALDGRVRIANDANCFALSEALFGHAQGAQSVFGVIIGTGCGGGLVFDGQLIAGVNGIAGEWGHNPLAWQTPEKPEQSHVCYCGQQDCTETYLSGPGWVKRTNQQYQTCWPDAQSVYQAYQQGDSLAQSAFADYSQHLAQGLANVINVFDPEVIVLGGGLSQMSALYESVPRLWCNWVFSDCVDTRLVAPKLGDSSGVLGAACLW</sequence>
<dbReference type="GO" id="GO:0004396">
    <property type="term" value="F:hexokinase activity"/>
    <property type="evidence" value="ECO:0007669"/>
    <property type="project" value="TreeGrafter"/>
</dbReference>
<dbReference type="CDD" id="cd24066">
    <property type="entry name" value="ASKHA_NBD_ROK_EcFRK-like"/>
    <property type="match status" value="1"/>
</dbReference>
<dbReference type="PROSITE" id="PS01125">
    <property type="entry name" value="ROK"/>
    <property type="match status" value="1"/>
</dbReference>
<name>F6D8G5_THICA</name>
<accession>F6D8G5</accession>
<dbReference type="Pfam" id="PF00480">
    <property type="entry name" value="ROK"/>
    <property type="match status" value="1"/>
</dbReference>
<dbReference type="HOGENOM" id="CLU_036604_0_3_6"/>
<dbReference type="EMBL" id="CP002776">
    <property type="protein sequence ID" value="AEG31816.1"/>
    <property type="molecule type" value="Genomic_DNA"/>
</dbReference>
<organism evidence="2 3">
    <name type="scientific">Thiomicrospira cyclica (strain DSM 14477 / JCM 11371 / ALM1)</name>
    <name type="common">Thioalkalimicrobium cyclicum</name>
    <dbReference type="NCBI Taxonomy" id="717773"/>
    <lineage>
        <taxon>Bacteria</taxon>
        <taxon>Pseudomonadati</taxon>
        <taxon>Pseudomonadota</taxon>
        <taxon>Gammaproteobacteria</taxon>
        <taxon>Thiotrichales</taxon>
        <taxon>Piscirickettsiaceae</taxon>
        <taxon>Thiomicrospira</taxon>
    </lineage>
</organism>
<dbReference type="InterPro" id="IPR049874">
    <property type="entry name" value="ROK_cs"/>
</dbReference>
<dbReference type="Gene3D" id="3.30.420.40">
    <property type="match status" value="2"/>
</dbReference>
<dbReference type="SUPFAM" id="SSF53067">
    <property type="entry name" value="Actin-like ATPase domain"/>
    <property type="match status" value="1"/>
</dbReference>
<gene>
    <name evidence="2" type="ordered locus">Thicy_1049</name>
</gene>
<evidence type="ECO:0000313" key="3">
    <source>
        <dbReference type="Proteomes" id="UP000009232"/>
    </source>
</evidence>
<dbReference type="STRING" id="717773.Thicy_1049"/>
<dbReference type="RefSeq" id="WP_013835593.1">
    <property type="nucleotide sequence ID" value="NC_015581.1"/>
</dbReference>